<feature type="transmembrane region" description="Helical" evidence="2">
    <location>
        <begin position="897"/>
        <end position="917"/>
    </location>
</feature>
<evidence type="ECO:0000313" key="4">
    <source>
        <dbReference type="Proteomes" id="UP000283374"/>
    </source>
</evidence>
<dbReference type="GO" id="GO:0005975">
    <property type="term" value="P:carbohydrate metabolic process"/>
    <property type="evidence" value="ECO:0007669"/>
    <property type="project" value="UniProtKB-ARBA"/>
</dbReference>
<accession>A0A413RH56</accession>
<comment type="caution">
    <text evidence="3">The sequence shown here is derived from an EMBL/GenBank/DDBJ whole genome shotgun (WGS) entry which is preliminary data.</text>
</comment>
<keyword evidence="2" id="KW-1133">Transmembrane helix</keyword>
<keyword evidence="1" id="KW-0378">Hydrolase</keyword>
<dbReference type="InterPro" id="IPR017853">
    <property type="entry name" value="GH"/>
</dbReference>
<feature type="transmembrane region" description="Helical" evidence="2">
    <location>
        <begin position="805"/>
        <end position="825"/>
    </location>
</feature>
<feature type="transmembrane region" description="Helical" evidence="2">
    <location>
        <begin position="990"/>
        <end position="1008"/>
    </location>
</feature>
<feature type="transmembrane region" description="Helical" evidence="2">
    <location>
        <begin position="929"/>
        <end position="952"/>
    </location>
</feature>
<dbReference type="Gene3D" id="3.30.379.10">
    <property type="entry name" value="Chitobiase/beta-hexosaminidase domain 2-like"/>
    <property type="match status" value="1"/>
</dbReference>
<dbReference type="OrthoDB" id="339499at2"/>
<dbReference type="RefSeq" id="WP_118768755.1">
    <property type="nucleotide sequence ID" value="NZ_QWKP01000223.1"/>
</dbReference>
<evidence type="ECO:0000256" key="1">
    <source>
        <dbReference type="ARBA" id="ARBA00022801"/>
    </source>
</evidence>
<dbReference type="AlphaFoldDB" id="A0A413RH56"/>
<keyword evidence="4" id="KW-1185">Reference proteome</keyword>
<keyword evidence="2" id="KW-0472">Membrane</keyword>
<dbReference type="SUPFAM" id="SSF51445">
    <property type="entry name" value="(Trans)glycosidases"/>
    <property type="match status" value="1"/>
</dbReference>
<name>A0A413RH56_9CELL</name>
<feature type="transmembrane region" description="Helical" evidence="2">
    <location>
        <begin position="745"/>
        <end position="766"/>
    </location>
</feature>
<sequence>MFRRTDAASPRAATVALVIGLLLALGAVVAWQVGGLLGLSHTAADVPAERAAALPARADVAPPAVRAVVAPDDPALQLAARSVAEAYAARGLSRPSVSSEDDGRGSCCSIVAAVDASTGLTGEQFRLHEGSGVTITAGTAAGARAGLTTVADRIRSAGAVVPPGEQDVTQGPRLGLRLTDVGAVGLDDDPEQFASGDNYSLNSDIVGSAVLPEAPWVDADAVAAISEEYRALVDHALAQGYNGIVLQGFLEYVTFDELGVYPPGDPHVARARAMVEAFGPVWRYAHDMGMKVYLMTDMLALDPELEDYLDRMVGGLDTSSPELWSVYQSALKELFGSMPFVDGLMIRIGEGGSAYKLPGWDYTSKIAVTTPESVQAMLRALLATAGEADKDIIFRTWTVGFGAVGDLHTNPDSYETVLGGIDDPHLIVSTKYSAGDFYSHLPLNPTLEVGGQRRIIELQARREFEGQGVLPNDLGALTQEALRELLAANPNIEGIWDWAQTGGPLYAGPRALYLRDGLWQTWDANAYLAARLAADPDVDVASARADWVRQTFSSDPSTVAAISQAYALSRSAITQGLYIGPYADQSVKALGLEPPPMMWIFEWDIVSGDSATFDTIYALTKGRVDEAIAEGHDAARAAASMRDVLASTQPSSWRDPAQREALLAAADYEHDLLTTLAAYRETMLRRAQWLDTGSTSARTAWREAEARFAVARAGHEARYGDDLELPAYNFTAADLGLERADRDVAMAWTSRGLLVLVLVALGLGAWSRGVPRFAGHQALRVLWTGATRPWRLNGTTPALGRLDKVLVVALPLAVLVLSRLAYSWFAAPVHVVATIGAWLLFALVACALAGRQARWSVLAAIGGVAQLRAALLLGVLAWRGPGRYWYGFWTLPGQRALYVTVAFAGFCWLFVATFAALRSGRSTTRRRAVGVVALGIGAVLLVGGLVVAGIGLETVLSTWNDQLVLLPWGLHRILGFTTYLGIPTSLPVDAALAGALLCVAGGLAALIGRKRTVPAA</sequence>
<gene>
    <name evidence="3" type="ORF">D1825_17840</name>
</gene>
<evidence type="ECO:0000313" key="3">
    <source>
        <dbReference type="EMBL" id="RHA37143.1"/>
    </source>
</evidence>
<dbReference type="Proteomes" id="UP000283374">
    <property type="component" value="Unassembled WGS sequence"/>
</dbReference>
<evidence type="ECO:0000256" key="2">
    <source>
        <dbReference type="SAM" id="Phobius"/>
    </source>
</evidence>
<reference evidence="3 4" key="1">
    <citation type="submission" date="2018-08" db="EMBL/GenBank/DDBJ databases">
        <title>Cellulomonas rhizosphaerae sp. nov., a novel actinomycete isolated from soil.</title>
        <authorList>
            <person name="Tian Y."/>
        </authorList>
    </citation>
    <scope>NUCLEOTIDE SEQUENCE [LARGE SCALE GENOMIC DNA]</scope>
    <source>
        <strain evidence="3 4">NEAU-TCZ24</strain>
    </source>
</reference>
<protein>
    <submittedName>
        <fullName evidence="3">Uncharacterized protein</fullName>
    </submittedName>
</protein>
<feature type="transmembrane region" description="Helical" evidence="2">
    <location>
        <begin position="857"/>
        <end position="877"/>
    </location>
</feature>
<keyword evidence="2" id="KW-0812">Transmembrane</keyword>
<dbReference type="InterPro" id="IPR029018">
    <property type="entry name" value="Hex-like_dom2"/>
</dbReference>
<organism evidence="3 4">
    <name type="scientific">Cellulomonas rhizosphaerae</name>
    <dbReference type="NCBI Taxonomy" id="2293719"/>
    <lineage>
        <taxon>Bacteria</taxon>
        <taxon>Bacillati</taxon>
        <taxon>Actinomycetota</taxon>
        <taxon>Actinomycetes</taxon>
        <taxon>Micrococcales</taxon>
        <taxon>Cellulomonadaceae</taxon>
        <taxon>Cellulomonas</taxon>
    </lineage>
</organism>
<dbReference type="EMBL" id="QWKP01000223">
    <property type="protein sequence ID" value="RHA37143.1"/>
    <property type="molecule type" value="Genomic_DNA"/>
</dbReference>
<feature type="transmembrane region" description="Helical" evidence="2">
    <location>
        <begin position="831"/>
        <end position="850"/>
    </location>
</feature>
<proteinExistence type="predicted"/>
<dbReference type="GO" id="GO:0016787">
    <property type="term" value="F:hydrolase activity"/>
    <property type="evidence" value="ECO:0007669"/>
    <property type="project" value="UniProtKB-KW"/>
</dbReference>